<dbReference type="AlphaFoldDB" id="A0A812CZH5"/>
<comment type="caution">
    <text evidence="5">The sequence shown here is derived from an EMBL/GenBank/DDBJ whole genome shotgun (WGS) entry which is preliminary data.</text>
</comment>
<dbReference type="PANTHER" id="PTHR46963">
    <property type="entry name" value="SIMILAR TO RIKEN CDNA E130308A19"/>
    <property type="match status" value="1"/>
</dbReference>
<dbReference type="Proteomes" id="UP000597762">
    <property type="component" value="Unassembled WGS sequence"/>
</dbReference>
<evidence type="ECO:0000313" key="6">
    <source>
        <dbReference type="Proteomes" id="UP000597762"/>
    </source>
</evidence>
<evidence type="ECO:0000313" key="5">
    <source>
        <dbReference type="EMBL" id="CAE1282880.1"/>
    </source>
</evidence>
<dbReference type="Pfam" id="PF12012">
    <property type="entry name" value="DUF3504"/>
    <property type="match status" value="2"/>
</dbReference>
<keyword evidence="6" id="KW-1185">Reference proteome</keyword>
<dbReference type="PANTHER" id="PTHR46963:SF2">
    <property type="match status" value="1"/>
</dbReference>
<feature type="domain" description="ZMYM2-like/QRICH1 C-terminal" evidence="4">
    <location>
        <begin position="456"/>
        <end position="611"/>
    </location>
</feature>
<gene>
    <name evidence="5" type="ORF">SPHA_43697</name>
</gene>
<name>A0A812CZH5_ACAPH</name>
<organism evidence="5 6">
    <name type="scientific">Acanthosepion pharaonis</name>
    <name type="common">Pharaoh cuttlefish</name>
    <name type="synonym">Sepia pharaonis</name>
    <dbReference type="NCBI Taxonomy" id="158019"/>
    <lineage>
        <taxon>Eukaryota</taxon>
        <taxon>Metazoa</taxon>
        <taxon>Spiralia</taxon>
        <taxon>Lophotrochozoa</taxon>
        <taxon>Mollusca</taxon>
        <taxon>Cephalopoda</taxon>
        <taxon>Coleoidea</taxon>
        <taxon>Decapodiformes</taxon>
        <taxon>Sepiida</taxon>
        <taxon>Sepiina</taxon>
        <taxon>Sepiidae</taxon>
        <taxon>Acanthosepion</taxon>
    </lineage>
</organism>
<dbReference type="InterPro" id="IPR021893">
    <property type="entry name" value="ZMYM2-like_C"/>
</dbReference>
<keyword evidence="3" id="KW-0832">Ubl conjugation</keyword>
<evidence type="ECO:0000256" key="3">
    <source>
        <dbReference type="ARBA" id="ARBA00022843"/>
    </source>
</evidence>
<sequence>MHNAEALLNTIWWNVTRFFGMRAGAEQHKLQWGDVTLRTASNGMEYCEFNERQMKVRSGADLRTIGSVTPKMWAISNNADNPRDPVAVYKKYSAMRPVAMKCLDSPFYLAINNSKEPDWFKCQPLGINTLKSLMKKMFTKAALPIRGAGKITNHSARKTMIESMREFNPDPVSVPVGLEFNTGKLQFFLLIYFFQPYHFSFFRPLFILLQFSYLPLTFAHSRCPPSLSPLCFPILLCDPRLTYDSLTFVFRTAIYRDEINKNKTFRKMDSNTEQNTMAETHNMGHLTPKTADKLFASSSSPISVSGQPISCSDGEGIIRYSSVSVDDNSVLNSSGVSQTQNESTERKTKSCLKRILLFFKEHGESRPPECLSPPELDQMIAFFFKETKRLDGEDFQPISLKSFQNSLDRYLRNKNYPYSVLNDSVFSLSRNVLWARKKELKEQGKVVKPITVETLTPAEEQQLWEKGFLGNMNDPWSLQRTVWFFNQKAMRFKGSSDAYQLKWGDVQLRSVDQRSGETRRIEYLQINKRIIKQKLSSTVINQRPRTRILPNLSEPLRCPIRFFKAFTKKRPCGMLQLDSPFYLAVRNKRYDNPAFYKSCKLGIHALERILKTPIETIRKSGFVLPPGGGKHASKGGESSKLSQIPEICLPGP</sequence>
<dbReference type="OrthoDB" id="10038493at2759"/>
<feature type="domain" description="ZMYM2-like/QRICH1 C-terminal" evidence="4">
    <location>
        <begin position="5"/>
        <end position="137"/>
    </location>
</feature>
<evidence type="ECO:0000256" key="2">
    <source>
        <dbReference type="ARBA" id="ARBA00022553"/>
    </source>
</evidence>
<keyword evidence="2" id="KW-0597">Phosphoprotein</keyword>
<reference evidence="5" key="1">
    <citation type="submission" date="2021-01" db="EMBL/GenBank/DDBJ databases">
        <authorList>
            <person name="Li R."/>
            <person name="Bekaert M."/>
        </authorList>
    </citation>
    <scope>NUCLEOTIDE SEQUENCE</scope>
    <source>
        <strain evidence="5">Farmed</strain>
    </source>
</reference>
<proteinExistence type="predicted"/>
<dbReference type="InterPro" id="IPR042838">
    <property type="entry name" value="KIAA1958"/>
</dbReference>
<dbReference type="EMBL" id="CAHIKZ030002211">
    <property type="protein sequence ID" value="CAE1282880.1"/>
    <property type="molecule type" value="Genomic_DNA"/>
</dbReference>
<protein>
    <recommendedName>
        <fullName evidence="4">ZMYM2-like/QRICH1 C-terminal domain-containing protein</fullName>
    </recommendedName>
</protein>
<keyword evidence="1" id="KW-1017">Isopeptide bond</keyword>
<evidence type="ECO:0000256" key="1">
    <source>
        <dbReference type="ARBA" id="ARBA00022499"/>
    </source>
</evidence>
<accession>A0A812CZH5</accession>
<evidence type="ECO:0000259" key="4">
    <source>
        <dbReference type="Pfam" id="PF12012"/>
    </source>
</evidence>